<dbReference type="EMBL" id="CBIN010000185">
    <property type="protein sequence ID" value="CDE23025.1"/>
    <property type="molecule type" value="Genomic_DNA"/>
</dbReference>
<comment type="caution">
    <text evidence="1">The sequence shown here is derived from an EMBL/GenBank/DDBJ whole genome shotgun (WGS) entry which is preliminary data.</text>
</comment>
<evidence type="ECO:0000313" key="1">
    <source>
        <dbReference type="EMBL" id="CDE23025.1"/>
    </source>
</evidence>
<organism evidence="1 2">
    <name type="scientific">Amedibacillus dolichus CAG:375</name>
    <dbReference type="NCBI Taxonomy" id="1263076"/>
    <lineage>
        <taxon>Bacteria</taxon>
        <taxon>Bacillati</taxon>
        <taxon>Bacillota</taxon>
        <taxon>Erysipelotrichia</taxon>
        <taxon>Erysipelotrichales</taxon>
        <taxon>Erysipelotrichaceae</taxon>
        <taxon>Amedibacillus</taxon>
    </lineage>
</organism>
<evidence type="ECO:0008006" key="3">
    <source>
        <dbReference type="Google" id="ProtNLM"/>
    </source>
</evidence>
<dbReference type="AlphaFoldDB" id="R7G799"/>
<evidence type="ECO:0000313" key="2">
    <source>
        <dbReference type="Proteomes" id="UP000018093"/>
    </source>
</evidence>
<dbReference type="Proteomes" id="UP000018093">
    <property type="component" value="Unassembled WGS sequence"/>
</dbReference>
<name>R7G799_9FIRM</name>
<sequence length="238" mass="28423">MEYNVYCDESCHLENDGSNVMVIGGVYCSKEKIKDVNRRITEIKNKYGVRKLSEIKWTKISELKEQMYLDIVDYFFDDDDLHFRCILADKSNLRHEKYNQTHDDWYYKMYFTMLKVIFTPNDKYNVYIDIKDTHSHEKAKKLLDVCRNSKYDFSGRIIRKIQPIRSNEVQIMQLSDILIGAICYANRFDLSSSEINVGKLHIINRVKQRSNYSLTRSTLYKETKLNIFKWEANHGENY</sequence>
<reference evidence="1" key="1">
    <citation type="submission" date="2012-11" db="EMBL/GenBank/DDBJ databases">
        <title>Dependencies among metagenomic species, viruses, plasmids and units of genetic variation.</title>
        <authorList>
            <person name="Nielsen H.B."/>
            <person name="Almeida M."/>
            <person name="Juncker A.S."/>
            <person name="Rasmussen S."/>
            <person name="Li J."/>
            <person name="Sunagawa S."/>
            <person name="Plichta D."/>
            <person name="Gautier L."/>
            <person name="Le Chatelier E."/>
            <person name="Peletier E."/>
            <person name="Bonde I."/>
            <person name="Nielsen T."/>
            <person name="Manichanh C."/>
            <person name="Arumugam M."/>
            <person name="Batto J."/>
            <person name="Santos M.B.Q.D."/>
            <person name="Blom N."/>
            <person name="Borruel N."/>
            <person name="Burgdorf K.S."/>
            <person name="Boumezbeur F."/>
            <person name="Casellas F."/>
            <person name="Dore J."/>
            <person name="Guarner F."/>
            <person name="Hansen T."/>
            <person name="Hildebrand F."/>
            <person name="Kaas R.S."/>
            <person name="Kennedy S."/>
            <person name="Kristiansen K."/>
            <person name="Kultima J.R."/>
            <person name="Leonard P."/>
            <person name="Levenez F."/>
            <person name="Lund O."/>
            <person name="Moumen B."/>
            <person name="Le Paslier D."/>
            <person name="Pons N."/>
            <person name="Pedersen O."/>
            <person name="Prifti E."/>
            <person name="Qin J."/>
            <person name="Raes J."/>
            <person name="Tap J."/>
            <person name="Tims S."/>
            <person name="Ussery D.W."/>
            <person name="Yamada T."/>
            <person name="MetaHit consortium"/>
            <person name="Renault P."/>
            <person name="Sicheritz-Ponten T."/>
            <person name="Bork P."/>
            <person name="Wang J."/>
            <person name="Brunak S."/>
            <person name="Ehrlich S.D."/>
        </authorList>
    </citation>
    <scope>NUCLEOTIDE SEQUENCE [LARGE SCALE GENOMIC DNA]</scope>
</reference>
<dbReference type="Pfam" id="PF12686">
    <property type="entry name" value="DUF3800"/>
    <property type="match status" value="1"/>
</dbReference>
<protein>
    <recommendedName>
        <fullName evidence="3">DUF3800 domain-containing protein</fullName>
    </recommendedName>
</protein>
<gene>
    <name evidence="1" type="ORF">BN631_01495</name>
</gene>
<accession>R7G799</accession>
<dbReference type="InterPro" id="IPR024524">
    <property type="entry name" value="DUF3800"/>
</dbReference>
<proteinExistence type="predicted"/>
<dbReference type="RefSeq" id="WP_022420746.1">
    <property type="nucleotide sequence ID" value="NZ_FR898595.1"/>
</dbReference>